<comment type="caution">
    <text evidence="2">The sequence shown here is derived from an EMBL/GenBank/DDBJ whole genome shotgun (WGS) entry which is preliminary data.</text>
</comment>
<keyword evidence="1" id="KW-0812">Transmembrane</keyword>
<reference evidence="2 3" key="1">
    <citation type="submission" date="2020-04" db="EMBL/GenBank/DDBJ databases">
        <title>CFH 90308 Microbacterium sp.</title>
        <authorList>
            <person name="Nie G."/>
            <person name="Ming H."/>
            <person name="Xia T."/>
        </authorList>
    </citation>
    <scope>NUCLEOTIDE SEQUENCE [LARGE SCALE GENOMIC DNA]</scope>
    <source>
        <strain evidence="2 3">CFH 90308</strain>
    </source>
</reference>
<accession>A0ABX1K7F2</accession>
<sequence length="64" mass="6983">MSRLQLRTPAVLRRRPFHARRAVAHDAPMEYSTKPVAPRWLVIGTGILGAGVLVEILIGLAVLA</sequence>
<dbReference type="EMBL" id="JABACI010000001">
    <property type="protein sequence ID" value="NLP82610.1"/>
    <property type="molecule type" value="Genomic_DNA"/>
</dbReference>
<keyword evidence="1" id="KW-0472">Membrane</keyword>
<organism evidence="2 3">
    <name type="scientific">Microbacterium salsuginis</name>
    <dbReference type="NCBI Taxonomy" id="2722803"/>
    <lineage>
        <taxon>Bacteria</taxon>
        <taxon>Bacillati</taxon>
        <taxon>Actinomycetota</taxon>
        <taxon>Actinomycetes</taxon>
        <taxon>Micrococcales</taxon>
        <taxon>Microbacteriaceae</taxon>
        <taxon>Microbacterium</taxon>
    </lineage>
</organism>
<dbReference type="RefSeq" id="WP_168911101.1">
    <property type="nucleotide sequence ID" value="NZ_JABACI010000001.1"/>
</dbReference>
<feature type="transmembrane region" description="Helical" evidence="1">
    <location>
        <begin position="40"/>
        <end position="63"/>
    </location>
</feature>
<evidence type="ECO:0000313" key="2">
    <source>
        <dbReference type="EMBL" id="NLP82610.1"/>
    </source>
</evidence>
<protein>
    <submittedName>
        <fullName evidence="2">Uncharacterized protein</fullName>
    </submittedName>
</protein>
<keyword evidence="1" id="KW-1133">Transmembrane helix</keyword>
<evidence type="ECO:0000313" key="3">
    <source>
        <dbReference type="Proteomes" id="UP001429745"/>
    </source>
</evidence>
<name>A0ABX1K7F2_9MICO</name>
<gene>
    <name evidence="2" type="ORF">HF576_01990</name>
</gene>
<proteinExistence type="predicted"/>
<keyword evidence="3" id="KW-1185">Reference proteome</keyword>
<evidence type="ECO:0000256" key="1">
    <source>
        <dbReference type="SAM" id="Phobius"/>
    </source>
</evidence>
<dbReference type="Proteomes" id="UP001429745">
    <property type="component" value="Unassembled WGS sequence"/>
</dbReference>